<dbReference type="InterPro" id="IPR037525">
    <property type="entry name" value="Velvet_dom"/>
</dbReference>
<dbReference type="PANTHER" id="PTHR33572">
    <property type="entry name" value="SPORE DEVELOPMENT REGULATOR VOSA"/>
    <property type="match status" value="1"/>
</dbReference>
<dbReference type="PROSITE" id="PS51821">
    <property type="entry name" value="VELVET"/>
    <property type="match status" value="1"/>
</dbReference>
<dbReference type="OrthoDB" id="1746739at2759"/>
<evidence type="ECO:0000313" key="7">
    <source>
        <dbReference type="Proteomes" id="UP000322225"/>
    </source>
</evidence>
<protein>
    <submittedName>
        <fullName evidence="6">Uncharacterized protein</fullName>
    </submittedName>
</protein>
<feature type="compositionally biased region" description="Pro residues" evidence="5">
    <location>
        <begin position="420"/>
        <end position="429"/>
    </location>
</feature>
<feature type="compositionally biased region" description="Low complexity" evidence="5">
    <location>
        <begin position="451"/>
        <end position="470"/>
    </location>
</feature>
<evidence type="ECO:0000256" key="4">
    <source>
        <dbReference type="ARBA" id="ARBA00023242"/>
    </source>
</evidence>
<feature type="compositionally biased region" description="Low complexity" evidence="5">
    <location>
        <begin position="8"/>
        <end position="36"/>
    </location>
</feature>
<dbReference type="EMBL" id="CP144063">
    <property type="protein sequence ID" value="WWD22410.1"/>
    <property type="molecule type" value="Genomic_DNA"/>
</dbReference>
<dbReference type="InterPro" id="IPR038491">
    <property type="entry name" value="Velvet_dom_sf"/>
</dbReference>
<feature type="compositionally biased region" description="Acidic residues" evidence="5">
    <location>
        <begin position="134"/>
        <end position="145"/>
    </location>
</feature>
<feature type="compositionally biased region" description="Low complexity" evidence="5">
    <location>
        <begin position="477"/>
        <end position="493"/>
    </location>
</feature>
<keyword evidence="4" id="KW-0539">Nucleus</keyword>
<gene>
    <name evidence="6" type="ORF">CI109_106901</name>
</gene>
<dbReference type="AlphaFoldDB" id="A0A5M6C6L4"/>
<dbReference type="RefSeq" id="XP_031863591.1">
    <property type="nucleotide sequence ID" value="XM_032002034.1"/>
</dbReference>
<dbReference type="InterPro" id="IPR021740">
    <property type="entry name" value="Velvet"/>
</dbReference>
<keyword evidence="3" id="KW-0804">Transcription</keyword>
<dbReference type="Pfam" id="PF11754">
    <property type="entry name" value="Velvet"/>
    <property type="match status" value="1"/>
</dbReference>
<reference evidence="6" key="1">
    <citation type="submission" date="2017-08" db="EMBL/GenBank/DDBJ databases">
        <authorList>
            <person name="Cuomo C."/>
            <person name="Billmyre B."/>
            <person name="Heitman J."/>
        </authorList>
    </citation>
    <scope>NUCLEOTIDE SEQUENCE</scope>
    <source>
        <strain evidence="6">CBS 12478</strain>
    </source>
</reference>
<evidence type="ECO:0000313" key="6">
    <source>
        <dbReference type="EMBL" id="WWD22410.1"/>
    </source>
</evidence>
<keyword evidence="7" id="KW-1185">Reference proteome</keyword>
<evidence type="ECO:0000256" key="2">
    <source>
        <dbReference type="ARBA" id="ARBA00023015"/>
    </source>
</evidence>
<feature type="region of interest" description="Disordered" evidence="5">
    <location>
        <begin position="1"/>
        <end position="43"/>
    </location>
</feature>
<feature type="compositionally biased region" description="Gly residues" evidence="5">
    <location>
        <begin position="516"/>
        <end position="539"/>
    </location>
</feature>
<accession>A0A5M6C6L4</accession>
<dbReference type="Gene3D" id="2.60.40.3960">
    <property type="entry name" value="Velvet domain"/>
    <property type="match status" value="1"/>
</dbReference>
<dbReference type="KEGG" id="ksn:43586144"/>
<proteinExistence type="predicted"/>
<feature type="compositionally biased region" description="Basic and acidic residues" evidence="5">
    <location>
        <begin position="293"/>
        <end position="302"/>
    </location>
</feature>
<feature type="compositionally biased region" description="Basic and acidic residues" evidence="5">
    <location>
        <begin position="202"/>
        <end position="215"/>
    </location>
</feature>
<dbReference type="Proteomes" id="UP000322225">
    <property type="component" value="Chromosome 13"/>
</dbReference>
<reference evidence="6" key="2">
    <citation type="submission" date="2024-01" db="EMBL/GenBank/DDBJ databases">
        <title>Comparative genomics of Cryptococcus and Kwoniella reveals pathogenesis evolution and contrasting modes of karyotype evolution via chromosome fusion or intercentromeric recombination.</title>
        <authorList>
            <person name="Coelho M.A."/>
            <person name="David-Palma M."/>
            <person name="Shea T."/>
            <person name="Bowers K."/>
            <person name="McGinley-Smith S."/>
            <person name="Mohammad A.W."/>
            <person name="Gnirke A."/>
            <person name="Yurkov A.M."/>
            <person name="Nowrousian M."/>
            <person name="Sun S."/>
            <person name="Cuomo C.A."/>
            <person name="Heitman J."/>
        </authorList>
    </citation>
    <scope>NUCLEOTIDE SEQUENCE</scope>
    <source>
        <strain evidence="6">CBS 12478</strain>
    </source>
</reference>
<comment type="subcellular location">
    <subcellularLocation>
        <location evidence="1">Nucleus</location>
    </subcellularLocation>
</comment>
<feature type="region of interest" description="Disordered" evidence="5">
    <location>
        <begin position="121"/>
        <end position="145"/>
    </location>
</feature>
<organism evidence="6 7">
    <name type="scientific">Kwoniella shandongensis</name>
    <dbReference type="NCBI Taxonomy" id="1734106"/>
    <lineage>
        <taxon>Eukaryota</taxon>
        <taxon>Fungi</taxon>
        <taxon>Dikarya</taxon>
        <taxon>Basidiomycota</taxon>
        <taxon>Agaricomycotina</taxon>
        <taxon>Tremellomycetes</taxon>
        <taxon>Tremellales</taxon>
        <taxon>Cryptococcaceae</taxon>
        <taxon>Kwoniella</taxon>
    </lineage>
</organism>
<feature type="region of interest" description="Disordered" evidence="5">
    <location>
        <begin position="194"/>
        <end position="311"/>
    </location>
</feature>
<dbReference type="GO" id="GO:0005634">
    <property type="term" value="C:nucleus"/>
    <property type="evidence" value="ECO:0007669"/>
    <property type="project" value="UniProtKB-SubCell"/>
</dbReference>
<keyword evidence="2" id="KW-0805">Transcription regulation</keyword>
<dbReference type="GeneID" id="43586144"/>
<dbReference type="PANTHER" id="PTHR33572:SF3">
    <property type="entry name" value="VELVET COMPLEX SUBUNIT B"/>
    <property type="match status" value="1"/>
</dbReference>
<name>A0A5M6C6L4_9TREE</name>
<evidence type="ECO:0000256" key="3">
    <source>
        <dbReference type="ARBA" id="ARBA00023163"/>
    </source>
</evidence>
<sequence length="560" mass="58148">MLPPPIPSSDTRSARHSSTTSATSATARGASASSSSYPATEGGATRLTARHGEDGSVWLFTPPVLLERGMFRGKEMRFALNVAQEPVLGRRKTDKDRRPLGPAPIVRMRIVECRRRQIESGRRRARSTLAVGEGEGETDWDEDEVDPSLIEPSHLLCAAELGPPSMLPASFDLPTFNLPLSGSTGASANMAAISLDDDPDRDSEGDVHMRSRDSDESTPLASLQRVDVGVAGPGPSTSLHTDKPHDNGLAPPASRRYAEDSSPTPTPRPISRVGSYSGFASDSDEEGEPHSGPSREKRRRPDPSSAGGNGVGRNLFGSLHVAGVKVPAIDGTMGLWFLFTDLSVRQEGRYTLRFRCFDLTALDFENNSPAPQLAHCESQTFKIYSPRQVPPLPKPTELAEHFAKLGFKLNTRKNERTVATPPPAPPPSLPESRTSEIRPDIRPIQPVDPPTSASSASGVEVGGTSATSASVGGGSVSGQSASASAGSTSESVARLSTTSSGSLGGGSGGASASASGSGGASASGGGGGGGLGVGVGGNVSGPMGITPPLTPLEQKRRKEP</sequence>
<feature type="region of interest" description="Disordered" evidence="5">
    <location>
        <begin position="410"/>
        <end position="560"/>
    </location>
</feature>
<evidence type="ECO:0000256" key="1">
    <source>
        <dbReference type="ARBA" id="ARBA00004123"/>
    </source>
</evidence>
<evidence type="ECO:0000256" key="5">
    <source>
        <dbReference type="SAM" id="MobiDB-lite"/>
    </source>
</evidence>